<evidence type="ECO:0000313" key="1">
    <source>
        <dbReference type="EMBL" id="KAG7496604.1"/>
    </source>
</evidence>
<gene>
    <name evidence="1" type="ORF">JOB18_021804</name>
</gene>
<protein>
    <submittedName>
        <fullName evidence="1">Uncharacterized protein</fullName>
    </submittedName>
</protein>
<accession>A0AAV6QTD8</accession>
<organism evidence="1 2">
    <name type="scientific">Solea senegalensis</name>
    <name type="common">Senegalese sole</name>
    <dbReference type="NCBI Taxonomy" id="28829"/>
    <lineage>
        <taxon>Eukaryota</taxon>
        <taxon>Metazoa</taxon>
        <taxon>Chordata</taxon>
        <taxon>Craniata</taxon>
        <taxon>Vertebrata</taxon>
        <taxon>Euteleostomi</taxon>
        <taxon>Actinopterygii</taxon>
        <taxon>Neopterygii</taxon>
        <taxon>Teleostei</taxon>
        <taxon>Neoteleostei</taxon>
        <taxon>Acanthomorphata</taxon>
        <taxon>Carangaria</taxon>
        <taxon>Pleuronectiformes</taxon>
        <taxon>Pleuronectoidei</taxon>
        <taxon>Soleidae</taxon>
        <taxon>Solea</taxon>
    </lineage>
</organism>
<sequence>MDEKAIRRESTCLALTILIPVSILYNSQLSEDQEAEWDEKPNYRLTSCKWLHLALMNDPLIYSCNRSVYISCLRC</sequence>
<name>A0AAV6QTD8_SOLSE</name>
<dbReference type="EMBL" id="JAGKHQ010000015">
    <property type="protein sequence ID" value="KAG7496604.1"/>
    <property type="molecule type" value="Genomic_DNA"/>
</dbReference>
<evidence type="ECO:0000313" key="2">
    <source>
        <dbReference type="Proteomes" id="UP000693946"/>
    </source>
</evidence>
<proteinExistence type="predicted"/>
<dbReference type="AlphaFoldDB" id="A0AAV6QTD8"/>
<comment type="caution">
    <text evidence="1">The sequence shown here is derived from an EMBL/GenBank/DDBJ whole genome shotgun (WGS) entry which is preliminary data.</text>
</comment>
<dbReference type="Proteomes" id="UP000693946">
    <property type="component" value="Linkage Group LG3"/>
</dbReference>
<keyword evidence="2" id="KW-1185">Reference proteome</keyword>
<reference evidence="1 2" key="1">
    <citation type="journal article" date="2021" name="Sci. Rep.">
        <title>Chromosome anchoring in Senegalese sole (Solea senegalensis) reveals sex-associated markers and genome rearrangements in flatfish.</title>
        <authorList>
            <person name="Guerrero-Cozar I."/>
            <person name="Gomez-Garrido J."/>
            <person name="Berbel C."/>
            <person name="Martinez-Blanch J.F."/>
            <person name="Alioto T."/>
            <person name="Claros M.G."/>
            <person name="Gagnaire P.A."/>
            <person name="Manchado M."/>
        </authorList>
    </citation>
    <scope>NUCLEOTIDE SEQUENCE [LARGE SCALE GENOMIC DNA]</scope>
    <source>
        <strain evidence="1">Sse05_10M</strain>
    </source>
</reference>